<dbReference type="Gramene" id="AET4Gv20105900.14">
    <property type="protein sequence ID" value="AET4Gv20105900.14"/>
    <property type="gene ID" value="AET4Gv20105900"/>
</dbReference>
<keyword evidence="3" id="KW-1185">Reference proteome</keyword>
<organism evidence="2 3">
    <name type="scientific">Aegilops tauschii subsp. strangulata</name>
    <name type="common">Goatgrass</name>
    <dbReference type="NCBI Taxonomy" id="200361"/>
    <lineage>
        <taxon>Eukaryota</taxon>
        <taxon>Viridiplantae</taxon>
        <taxon>Streptophyta</taxon>
        <taxon>Embryophyta</taxon>
        <taxon>Tracheophyta</taxon>
        <taxon>Spermatophyta</taxon>
        <taxon>Magnoliopsida</taxon>
        <taxon>Liliopsida</taxon>
        <taxon>Poales</taxon>
        <taxon>Poaceae</taxon>
        <taxon>BOP clade</taxon>
        <taxon>Pooideae</taxon>
        <taxon>Triticodae</taxon>
        <taxon>Triticeae</taxon>
        <taxon>Triticinae</taxon>
        <taxon>Aegilops</taxon>
    </lineage>
</organism>
<sequence>DTRTNRSAVETSVMTPPSPSLFLLDPFVGTYLPGGETADNKKTLLSSGAKRAFGFPADLDCDALMRGLALEADLAGAPDLSRLTLRGVRPFSTCIHAVDKNLIIMITSFPQVYPRGIYLIYNAIDRSLLMIPSAPSTPPSVLTSRVLVARRRDDDISSYALVFPGTVYDIGCPGRQPVLFVSGSSSKSQWEIAKFTNFPDHLLAEKSSFLAEDVFSHRGRGYWVDLLLGGMYCDCGDVFSSQRYMDAHSLDLPVGCERYLGCRDYIPEPRAFRAVGCVGDSIKFVSITGFLERVDLVDDRMVRVWRLKEDMSWDVDYELKLGSLREEGAFKGNRLPTSMAPMYPFLNIQEDRVIYFALGEYIYQDPEFCFPSTPSFWVRVDMSSKTFNCTPLSLTDASIGCLLALSGNAEGKLAWTSQPSQLLKPCPVS</sequence>
<evidence type="ECO:0000259" key="1">
    <source>
        <dbReference type="Pfam" id="PF07762"/>
    </source>
</evidence>
<dbReference type="PANTHER" id="PTHR33086:SF81">
    <property type="entry name" value="OS03G0789900 PROTEIN"/>
    <property type="match status" value="1"/>
</dbReference>
<dbReference type="Pfam" id="PF07762">
    <property type="entry name" value="DUF1618"/>
    <property type="match status" value="1"/>
</dbReference>
<feature type="domain" description="DUF1618" evidence="1">
    <location>
        <begin position="223"/>
        <end position="355"/>
    </location>
</feature>
<dbReference type="EnsemblPlants" id="AET4Gv20105900.14">
    <property type="protein sequence ID" value="AET4Gv20105900.14"/>
    <property type="gene ID" value="AET4Gv20105900"/>
</dbReference>
<dbReference type="EnsemblPlants" id="AET4Gv20105900.8">
    <property type="protein sequence ID" value="AET4Gv20105900.8"/>
    <property type="gene ID" value="AET4Gv20105900"/>
</dbReference>
<reference evidence="3" key="1">
    <citation type="journal article" date="2014" name="Science">
        <title>Ancient hybridizations among the ancestral genomes of bread wheat.</title>
        <authorList>
            <consortium name="International Wheat Genome Sequencing Consortium,"/>
            <person name="Marcussen T."/>
            <person name="Sandve S.R."/>
            <person name="Heier L."/>
            <person name="Spannagl M."/>
            <person name="Pfeifer M."/>
            <person name="Jakobsen K.S."/>
            <person name="Wulff B.B."/>
            <person name="Steuernagel B."/>
            <person name="Mayer K.F."/>
            <person name="Olsen O.A."/>
        </authorList>
    </citation>
    <scope>NUCLEOTIDE SEQUENCE [LARGE SCALE GENOMIC DNA]</scope>
    <source>
        <strain evidence="3">cv. AL8/78</strain>
    </source>
</reference>
<reference evidence="2" key="3">
    <citation type="journal article" date="2017" name="Nature">
        <title>Genome sequence of the progenitor of the wheat D genome Aegilops tauschii.</title>
        <authorList>
            <person name="Luo M.C."/>
            <person name="Gu Y.Q."/>
            <person name="Puiu D."/>
            <person name="Wang H."/>
            <person name="Twardziok S.O."/>
            <person name="Deal K.R."/>
            <person name="Huo N."/>
            <person name="Zhu T."/>
            <person name="Wang L."/>
            <person name="Wang Y."/>
            <person name="McGuire P.E."/>
            <person name="Liu S."/>
            <person name="Long H."/>
            <person name="Ramasamy R.K."/>
            <person name="Rodriguez J.C."/>
            <person name="Van S.L."/>
            <person name="Yuan L."/>
            <person name="Wang Z."/>
            <person name="Xia Z."/>
            <person name="Xiao L."/>
            <person name="Anderson O.D."/>
            <person name="Ouyang S."/>
            <person name="Liang Y."/>
            <person name="Zimin A.V."/>
            <person name="Pertea G."/>
            <person name="Qi P."/>
            <person name="Bennetzen J.L."/>
            <person name="Dai X."/>
            <person name="Dawson M.W."/>
            <person name="Muller H.G."/>
            <person name="Kugler K."/>
            <person name="Rivarola-Duarte L."/>
            <person name="Spannagl M."/>
            <person name="Mayer K.F.X."/>
            <person name="Lu F.H."/>
            <person name="Bevan M.W."/>
            <person name="Leroy P."/>
            <person name="Li P."/>
            <person name="You F.M."/>
            <person name="Sun Q."/>
            <person name="Liu Z."/>
            <person name="Lyons E."/>
            <person name="Wicker T."/>
            <person name="Salzberg S.L."/>
            <person name="Devos K.M."/>
            <person name="Dvorak J."/>
        </authorList>
    </citation>
    <scope>NUCLEOTIDE SEQUENCE [LARGE SCALE GENOMIC DNA]</scope>
    <source>
        <strain evidence="2">cv. AL8/78</strain>
    </source>
</reference>
<evidence type="ECO:0000313" key="3">
    <source>
        <dbReference type="Proteomes" id="UP000015105"/>
    </source>
</evidence>
<reference evidence="3" key="2">
    <citation type="journal article" date="2017" name="Nat. Plants">
        <title>The Aegilops tauschii genome reveals multiple impacts of transposons.</title>
        <authorList>
            <person name="Zhao G."/>
            <person name="Zou C."/>
            <person name="Li K."/>
            <person name="Wang K."/>
            <person name="Li T."/>
            <person name="Gao L."/>
            <person name="Zhang X."/>
            <person name="Wang H."/>
            <person name="Yang Z."/>
            <person name="Liu X."/>
            <person name="Jiang W."/>
            <person name="Mao L."/>
            <person name="Kong X."/>
            <person name="Jiao Y."/>
            <person name="Jia J."/>
        </authorList>
    </citation>
    <scope>NUCLEOTIDE SEQUENCE [LARGE SCALE GENOMIC DNA]</scope>
    <source>
        <strain evidence="3">cv. AL8/78</strain>
    </source>
</reference>
<dbReference type="Gramene" id="AET4Gv20105900.8">
    <property type="protein sequence ID" value="AET4Gv20105900.8"/>
    <property type="gene ID" value="AET4Gv20105900"/>
</dbReference>
<dbReference type="AlphaFoldDB" id="A0A453H851"/>
<dbReference type="Proteomes" id="UP000015105">
    <property type="component" value="Chromosome 4D"/>
</dbReference>
<proteinExistence type="predicted"/>
<dbReference type="Gramene" id="AET4Gv20105900.9">
    <property type="protein sequence ID" value="AET4Gv20105900.9"/>
    <property type="gene ID" value="AET4Gv20105900"/>
</dbReference>
<reference evidence="2" key="4">
    <citation type="submission" date="2019-03" db="UniProtKB">
        <authorList>
            <consortium name="EnsemblPlants"/>
        </authorList>
    </citation>
    <scope>IDENTIFICATION</scope>
</reference>
<evidence type="ECO:0000313" key="2">
    <source>
        <dbReference type="EnsemblPlants" id="AET4Gv20105900.9"/>
    </source>
</evidence>
<accession>A0A453H851</accession>
<dbReference type="InterPro" id="IPR011676">
    <property type="entry name" value="DUF1618"/>
</dbReference>
<name>A0A453H851_AEGTS</name>
<dbReference type="PANTHER" id="PTHR33086">
    <property type="entry name" value="OS05G0468200 PROTEIN-RELATED"/>
    <property type="match status" value="1"/>
</dbReference>
<protein>
    <recommendedName>
        <fullName evidence="1">DUF1618 domain-containing protein</fullName>
    </recommendedName>
</protein>
<reference evidence="2" key="5">
    <citation type="journal article" date="2021" name="G3 (Bethesda)">
        <title>Aegilops tauschii genome assembly Aet v5.0 features greater sequence contiguity and improved annotation.</title>
        <authorList>
            <person name="Wang L."/>
            <person name="Zhu T."/>
            <person name="Rodriguez J.C."/>
            <person name="Deal K.R."/>
            <person name="Dubcovsky J."/>
            <person name="McGuire P.E."/>
            <person name="Lux T."/>
            <person name="Spannagl M."/>
            <person name="Mayer K.F.X."/>
            <person name="Baldrich P."/>
            <person name="Meyers B.C."/>
            <person name="Huo N."/>
            <person name="Gu Y.Q."/>
            <person name="Zhou H."/>
            <person name="Devos K.M."/>
            <person name="Bennetzen J.L."/>
            <person name="Unver T."/>
            <person name="Budak H."/>
            <person name="Gulick P.J."/>
            <person name="Galiba G."/>
            <person name="Kalapos B."/>
            <person name="Nelson D.R."/>
            <person name="Li P."/>
            <person name="You F.M."/>
            <person name="Luo M.C."/>
            <person name="Dvorak J."/>
        </authorList>
    </citation>
    <scope>NUCLEOTIDE SEQUENCE [LARGE SCALE GENOMIC DNA]</scope>
    <source>
        <strain evidence="2">cv. AL8/78</strain>
    </source>
</reference>
<dbReference type="EnsemblPlants" id="AET4Gv20105900.9">
    <property type="protein sequence ID" value="AET4Gv20105900.9"/>
    <property type="gene ID" value="AET4Gv20105900"/>
</dbReference>